<comment type="caution">
    <text evidence="1">The sequence shown here is derived from an EMBL/GenBank/DDBJ whole genome shotgun (WGS) entry which is preliminary data.</text>
</comment>
<organism evidence="1 2">
    <name type="scientific">Candidatus Mycoplasma haematohominis</name>
    <dbReference type="NCBI Taxonomy" id="1494318"/>
    <lineage>
        <taxon>Bacteria</taxon>
        <taxon>Bacillati</taxon>
        <taxon>Mycoplasmatota</taxon>
        <taxon>Mollicutes</taxon>
        <taxon>Mycoplasmataceae</taxon>
        <taxon>Mycoplasma</taxon>
    </lineage>
</organism>
<name>A0A478FR20_9MOLU</name>
<reference evidence="1 2" key="1">
    <citation type="submission" date="2019-01" db="EMBL/GenBank/DDBJ databases">
        <title>Draft genome sequences of Candidatus Mycoplasma haemohominis SWG34-3 identified from a patient with pyrexia, anemia and liver dysfunction.</title>
        <authorList>
            <person name="Sekizuka T."/>
            <person name="Hattori N."/>
            <person name="Katano H."/>
            <person name="Takuma T."/>
            <person name="Ito T."/>
            <person name="Arai N."/>
            <person name="Yanai R."/>
            <person name="Ishii S."/>
            <person name="Miura Y."/>
            <person name="Tokunaga T."/>
            <person name="Watanabe H."/>
            <person name="Nomura N."/>
            <person name="Eguchi J."/>
            <person name="Arai T."/>
            <person name="Hasegawa H."/>
            <person name="Nakamaki T."/>
            <person name="Wakita T."/>
            <person name="Niki Y."/>
            <person name="Kuroda M."/>
        </authorList>
    </citation>
    <scope>NUCLEOTIDE SEQUENCE [LARGE SCALE GENOMIC DNA]</scope>
    <source>
        <strain evidence="1">SWG34-3</strain>
    </source>
</reference>
<dbReference type="Proteomes" id="UP000324831">
    <property type="component" value="Unassembled WGS sequence"/>
</dbReference>
<accession>A0A478FR20</accession>
<gene>
    <name evidence="1" type="ORF">MHSWG343_04210</name>
</gene>
<evidence type="ECO:0000313" key="1">
    <source>
        <dbReference type="EMBL" id="GCE63424.1"/>
    </source>
</evidence>
<dbReference type="EMBL" id="BIMN01000002">
    <property type="protein sequence ID" value="GCE63424.1"/>
    <property type="molecule type" value="Genomic_DNA"/>
</dbReference>
<sequence length="55" mass="5904">MIPPNVWSFLLMGWEELQVVGGIVVCSACAFAGSEVSRQLNSETDKESAVNTKSS</sequence>
<protein>
    <submittedName>
        <fullName evidence="1">Uncharacterized protein</fullName>
    </submittedName>
</protein>
<dbReference type="AlphaFoldDB" id="A0A478FR20"/>
<evidence type="ECO:0000313" key="2">
    <source>
        <dbReference type="Proteomes" id="UP000324831"/>
    </source>
</evidence>
<proteinExistence type="predicted"/>
<dbReference type="RefSeq" id="WP_216083486.1">
    <property type="nucleotide sequence ID" value="NZ_CACTIB010000031.1"/>
</dbReference>